<protein>
    <recommendedName>
        <fullName evidence="8">Thioredoxin domain-containing protein</fullName>
    </recommendedName>
</protein>
<dbReference type="Pfam" id="PF00085">
    <property type="entry name" value="Thioredoxin"/>
    <property type="match status" value="1"/>
</dbReference>
<dbReference type="Gene3D" id="3.40.30.10">
    <property type="entry name" value="Glutaredoxin"/>
    <property type="match status" value="2"/>
</dbReference>
<dbReference type="OrthoDB" id="427280at2759"/>
<dbReference type="FunCoup" id="A0A162NJ46">
    <property type="interactions" value="314"/>
</dbReference>
<dbReference type="Pfam" id="PF13848">
    <property type="entry name" value="Thioredoxin_6"/>
    <property type="match status" value="1"/>
</dbReference>
<sequence>MKISFIALTLFALAQQTFASKGDASENGISKVITPEALKTIKANSEEKPWFVKYYAPWCGHCQKLEPIWDKVAVGLKDSNIGVGEVNCEDNKELCSENGVSGLPSLKFYAHDTVYDYVGDRTHEKIEEYAKKMAGPPVESVNEAGLIKRLGESPVSVVTFCGEEDHAIKELTNEMATPLMGKVPFYVTSDVYAFQRFNLGLEDVPVMLIVKDDTEVLYTPLAEINLFDKSSRLELLSWINKERFPLVNMLNRANSVDLLKGDHLVVMALMENSNEESVQAFRDLATKWKNTATENDKNTLFVQLDSSVWANYANRIYKLTASKVPKAIILDPSRKQYFSVDLDKNTLSIDKPNELFKTIRAVSAGKLEGTSTTPPRGVSVVDKMFSFVGTHWIATSLGLFSVFGLFMKYVFGGSTPVVVDEAKKQD</sequence>
<dbReference type="EMBL" id="KV440989">
    <property type="protein sequence ID" value="OAD70144.1"/>
    <property type="molecule type" value="Genomic_DNA"/>
</dbReference>
<dbReference type="PROSITE" id="PS00194">
    <property type="entry name" value="THIOREDOXIN_1"/>
    <property type="match status" value="1"/>
</dbReference>
<dbReference type="AlphaFoldDB" id="A0A162NJ46"/>
<evidence type="ECO:0000256" key="4">
    <source>
        <dbReference type="ARBA" id="ARBA00023136"/>
    </source>
</evidence>
<dbReference type="GO" id="GO:0005789">
    <property type="term" value="C:endoplasmic reticulum membrane"/>
    <property type="evidence" value="ECO:0007669"/>
    <property type="project" value="UniProtKB-SubCell"/>
</dbReference>
<keyword evidence="4 6" id="KW-0472">Membrane</keyword>
<keyword evidence="7" id="KW-0732">Signal</keyword>
<evidence type="ECO:0000256" key="2">
    <source>
        <dbReference type="ARBA" id="ARBA00022692"/>
    </source>
</evidence>
<feature type="signal peptide" evidence="7">
    <location>
        <begin position="1"/>
        <end position="19"/>
    </location>
</feature>
<feature type="domain" description="Thioredoxin" evidence="8">
    <location>
        <begin position="4"/>
        <end position="135"/>
    </location>
</feature>
<reference evidence="10" key="1">
    <citation type="submission" date="2015-06" db="EMBL/GenBank/DDBJ databases">
        <title>Expansion of signal transduction pathways in fungi by whole-genome duplication.</title>
        <authorList>
            <consortium name="DOE Joint Genome Institute"/>
            <person name="Corrochano L.M."/>
            <person name="Kuo A."/>
            <person name="Marcet-Houben M."/>
            <person name="Polaino S."/>
            <person name="Salamov A."/>
            <person name="Villalobos J.M."/>
            <person name="Alvarez M.I."/>
            <person name="Avalos J."/>
            <person name="Benito E.P."/>
            <person name="Benoit I."/>
            <person name="Burger G."/>
            <person name="Camino L.P."/>
            <person name="Canovas D."/>
            <person name="Cerda-Olmedo E."/>
            <person name="Cheng J.-F."/>
            <person name="Dominguez A."/>
            <person name="Elias M."/>
            <person name="Eslava A.P."/>
            <person name="Glaser F."/>
            <person name="Grimwood J."/>
            <person name="Gutierrez G."/>
            <person name="Heitman J."/>
            <person name="Henrissat B."/>
            <person name="Iturriaga E.A."/>
            <person name="Lang B.F."/>
            <person name="Lavin J.L."/>
            <person name="Lee S."/>
            <person name="Li W."/>
            <person name="Lindquist E."/>
            <person name="Lopez-Garcia S."/>
            <person name="Luque E.M."/>
            <person name="Marcos A.T."/>
            <person name="Martin J."/>
            <person name="McCluskey K."/>
            <person name="Medina H.R."/>
            <person name="Miralles-Duran A."/>
            <person name="Miyazaki A."/>
            <person name="Munoz-Torres E."/>
            <person name="Oguiza J.A."/>
            <person name="Ohm R."/>
            <person name="Olmedo M."/>
            <person name="Orejas M."/>
            <person name="Ortiz-Castellanos L."/>
            <person name="Pisabarro A.G."/>
            <person name="Rodriguez-Romero J."/>
            <person name="Ruiz-Herrera J."/>
            <person name="Ruiz-Vazquez R."/>
            <person name="Sanz C."/>
            <person name="Schackwitz W."/>
            <person name="Schmutz J."/>
            <person name="Shahriari M."/>
            <person name="Shelest E."/>
            <person name="Silva-Franco F."/>
            <person name="Soanes D."/>
            <person name="Syed K."/>
            <person name="Tagua V.G."/>
            <person name="Talbot N.J."/>
            <person name="Thon M."/>
            <person name="De vries R.P."/>
            <person name="Wiebenga A."/>
            <person name="Yadav J.S."/>
            <person name="Braun E.L."/>
            <person name="Baker S."/>
            <person name="Garre V."/>
            <person name="Horwitz B."/>
            <person name="Torres-Martinez S."/>
            <person name="Idnurm A."/>
            <person name="Herrera-Estrella A."/>
            <person name="Gabaldon T."/>
            <person name="Grigoriev I.V."/>
        </authorList>
    </citation>
    <scope>NUCLEOTIDE SEQUENCE [LARGE SCALE GENOMIC DNA]</scope>
    <source>
        <strain evidence="10">NRRL 1555(-)</strain>
    </source>
</reference>
<comment type="function">
    <text evidence="5">Probable disulfide isomerase, which participates in the folding of proteins containing disulfide bonds. May act as a dithiol oxidase. Acts as a regulator of endoplasmic reticulum-mitochondria contact sites via its ability to regulate redox signals.</text>
</comment>
<keyword evidence="2 6" id="KW-0812">Transmembrane</keyword>
<dbReference type="STRING" id="763407.A0A162NJ46"/>
<evidence type="ECO:0000313" key="9">
    <source>
        <dbReference type="EMBL" id="OAD70144.1"/>
    </source>
</evidence>
<dbReference type="InParanoid" id="A0A162NJ46"/>
<dbReference type="GeneID" id="28999537"/>
<dbReference type="InterPro" id="IPR036249">
    <property type="entry name" value="Thioredoxin-like_sf"/>
</dbReference>
<dbReference type="CDD" id="cd02961">
    <property type="entry name" value="PDI_a_family"/>
    <property type="match status" value="1"/>
</dbReference>
<proteinExistence type="predicted"/>
<dbReference type="PANTHER" id="PTHR46426">
    <property type="entry name" value="PROTEIN DISULFIDE-ISOMERASE TMX3"/>
    <property type="match status" value="1"/>
</dbReference>
<dbReference type="VEuPathDB" id="FungiDB:PHYBLDRAFT_182496"/>
<name>A0A162NJ46_PHYB8</name>
<organism evidence="9 10">
    <name type="scientific">Phycomyces blakesleeanus (strain ATCC 8743b / DSM 1359 / FGSC 10004 / NBRC 33097 / NRRL 1555)</name>
    <dbReference type="NCBI Taxonomy" id="763407"/>
    <lineage>
        <taxon>Eukaryota</taxon>
        <taxon>Fungi</taxon>
        <taxon>Fungi incertae sedis</taxon>
        <taxon>Mucoromycota</taxon>
        <taxon>Mucoromycotina</taxon>
        <taxon>Mucoromycetes</taxon>
        <taxon>Mucorales</taxon>
        <taxon>Phycomycetaceae</taxon>
        <taxon>Phycomyces</taxon>
    </lineage>
</organism>
<keyword evidence="3 6" id="KW-1133">Transmembrane helix</keyword>
<dbReference type="Proteomes" id="UP000077315">
    <property type="component" value="Unassembled WGS sequence"/>
</dbReference>
<evidence type="ECO:0000256" key="7">
    <source>
        <dbReference type="SAM" id="SignalP"/>
    </source>
</evidence>
<dbReference type="SUPFAM" id="SSF52833">
    <property type="entry name" value="Thioredoxin-like"/>
    <property type="match status" value="1"/>
</dbReference>
<evidence type="ECO:0000256" key="3">
    <source>
        <dbReference type="ARBA" id="ARBA00022989"/>
    </source>
</evidence>
<evidence type="ECO:0000256" key="1">
    <source>
        <dbReference type="ARBA" id="ARBA00004389"/>
    </source>
</evidence>
<dbReference type="PANTHER" id="PTHR46426:SF1">
    <property type="entry name" value="PROTEIN DISULFIDE-ISOMERASE TMX3"/>
    <property type="match status" value="1"/>
</dbReference>
<dbReference type="RefSeq" id="XP_018288184.1">
    <property type="nucleotide sequence ID" value="XM_018438631.1"/>
</dbReference>
<feature type="chain" id="PRO_5007838249" description="Thioredoxin domain-containing protein" evidence="7">
    <location>
        <begin position="20"/>
        <end position="426"/>
    </location>
</feature>
<dbReference type="PROSITE" id="PS51352">
    <property type="entry name" value="THIOREDOXIN_2"/>
    <property type="match status" value="1"/>
</dbReference>
<feature type="transmembrane region" description="Helical" evidence="6">
    <location>
        <begin position="384"/>
        <end position="406"/>
    </location>
</feature>
<dbReference type="InterPro" id="IPR013766">
    <property type="entry name" value="Thioredoxin_domain"/>
</dbReference>
<comment type="subcellular location">
    <subcellularLocation>
        <location evidence="1">Endoplasmic reticulum membrane</location>
        <topology evidence="1">Single-pass membrane protein</topology>
    </subcellularLocation>
</comment>
<evidence type="ECO:0000256" key="5">
    <source>
        <dbReference type="ARBA" id="ARBA00045246"/>
    </source>
</evidence>
<dbReference type="InterPro" id="IPR052250">
    <property type="entry name" value="PDI_TMX3"/>
</dbReference>
<accession>A0A162NJ46</accession>
<evidence type="ECO:0000259" key="8">
    <source>
        <dbReference type="PROSITE" id="PS51352"/>
    </source>
</evidence>
<keyword evidence="10" id="KW-1185">Reference proteome</keyword>
<evidence type="ECO:0000313" key="10">
    <source>
        <dbReference type="Proteomes" id="UP000077315"/>
    </source>
</evidence>
<evidence type="ECO:0000256" key="6">
    <source>
        <dbReference type="SAM" id="Phobius"/>
    </source>
</evidence>
<dbReference type="InterPro" id="IPR017937">
    <property type="entry name" value="Thioredoxin_CS"/>
</dbReference>
<gene>
    <name evidence="9" type="ORF">PHYBLDRAFT_182496</name>
</gene>